<organism evidence="2 3">
    <name type="scientific">Arsenicicoccus bolidensis</name>
    <dbReference type="NCBI Taxonomy" id="229480"/>
    <lineage>
        <taxon>Bacteria</taxon>
        <taxon>Bacillati</taxon>
        <taxon>Actinomycetota</taxon>
        <taxon>Actinomycetes</taxon>
        <taxon>Micrococcales</taxon>
        <taxon>Intrasporangiaceae</taxon>
        <taxon>Arsenicicoccus</taxon>
    </lineage>
</organism>
<protein>
    <recommendedName>
        <fullName evidence="4">UsfY protein</fullName>
    </recommendedName>
</protein>
<name>A0ABS9PY93_9MICO</name>
<evidence type="ECO:0000256" key="1">
    <source>
        <dbReference type="SAM" id="Phobius"/>
    </source>
</evidence>
<gene>
    <name evidence="2" type="ORF">MHL29_01640</name>
</gene>
<feature type="transmembrane region" description="Helical" evidence="1">
    <location>
        <begin position="47"/>
        <end position="66"/>
    </location>
</feature>
<keyword evidence="3" id="KW-1185">Reference proteome</keyword>
<proteinExistence type="predicted"/>
<feature type="transmembrane region" description="Helical" evidence="1">
    <location>
        <begin position="16"/>
        <end position="41"/>
    </location>
</feature>
<comment type="caution">
    <text evidence="2">The sequence shown here is derived from an EMBL/GenBank/DDBJ whole genome shotgun (WGS) entry which is preliminary data.</text>
</comment>
<sequence>MAVHAGHSTRTPQAPVLTWLVVPALVALGVLLALASVVAIVMGMAPFALASLVGLVAAVGAFWTMLDRRRL</sequence>
<accession>A0ABS9PY93</accession>
<dbReference type="RefSeq" id="WP_239261686.1">
    <property type="nucleotide sequence ID" value="NZ_DAMCTM010000011.1"/>
</dbReference>
<evidence type="ECO:0000313" key="2">
    <source>
        <dbReference type="EMBL" id="MCG7320598.1"/>
    </source>
</evidence>
<keyword evidence="1" id="KW-0812">Transmembrane</keyword>
<evidence type="ECO:0008006" key="4">
    <source>
        <dbReference type="Google" id="ProtNLM"/>
    </source>
</evidence>
<reference evidence="2 3" key="1">
    <citation type="submission" date="2022-02" db="EMBL/GenBank/DDBJ databases">
        <title>Uncovering new skin microbiome diversity through culturing and metagenomics.</title>
        <authorList>
            <person name="Conlan S."/>
            <person name="Deming C."/>
            <person name="Nisc Comparative Sequencing Program N."/>
            <person name="Segre J.A."/>
        </authorList>
    </citation>
    <scope>NUCLEOTIDE SEQUENCE [LARGE SCALE GENOMIC DNA]</scope>
    <source>
        <strain evidence="2 3">ACRQZ</strain>
    </source>
</reference>
<keyword evidence="1" id="KW-0472">Membrane</keyword>
<evidence type="ECO:0000313" key="3">
    <source>
        <dbReference type="Proteomes" id="UP001521931"/>
    </source>
</evidence>
<keyword evidence="1" id="KW-1133">Transmembrane helix</keyword>
<dbReference type="EMBL" id="JAKRCV010000003">
    <property type="protein sequence ID" value="MCG7320598.1"/>
    <property type="molecule type" value="Genomic_DNA"/>
</dbReference>
<dbReference type="Proteomes" id="UP001521931">
    <property type="component" value="Unassembled WGS sequence"/>
</dbReference>